<accession>A0A813W0S5</accession>
<protein>
    <submittedName>
        <fullName evidence="3">Uncharacterized protein</fullName>
    </submittedName>
</protein>
<reference evidence="3" key="1">
    <citation type="submission" date="2021-02" db="EMBL/GenBank/DDBJ databases">
        <authorList>
            <person name="Nowell W R."/>
        </authorList>
    </citation>
    <scope>NUCLEOTIDE SEQUENCE</scope>
</reference>
<organism evidence="3 7">
    <name type="scientific">Didymodactylos carnosus</name>
    <dbReference type="NCBI Taxonomy" id="1234261"/>
    <lineage>
        <taxon>Eukaryota</taxon>
        <taxon>Metazoa</taxon>
        <taxon>Spiralia</taxon>
        <taxon>Gnathifera</taxon>
        <taxon>Rotifera</taxon>
        <taxon>Eurotatoria</taxon>
        <taxon>Bdelloidea</taxon>
        <taxon>Philodinida</taxon>
        <taxon>Philodinidae</taxon>
        <taxon>Didymodactylos</taxon>
    </lineage>
</organism>
<sequence>MLQQAKSSTSRSLYRGSEVSFSERSSKAYFRALEIPLKQPIGNAKDIWGPQPQCIICEYLQTGLCDKNNNSCYCFANKTITYEPPYCENSTESSLQSAASTNWPLIIGIISGIAGLVLITVLCMFFIFRQKTSYRPIWRIPRAKLPTVGSMIPLDKEGFTNIERDSDNESSNLSAQQPTSSTYRTMDDSKQTMGTIDSEFFKNLENISLMNNSIPRSQISFTIDTLNNLPVKNNITSDTFSDFDDFGEIEFIANMLDDMTKNDNQNDEFVEALNPIFAIPRANLTPKPTKLFSVSS</sequence>
<keyword evidence="2" id="KW-0812">Transmembrane</keyword>
<feature type="transmembrane region" description="Helical" evidence="2">
    <location>
        <begin position="103"/>
        <end position="128"/>
    </location>
</feature>
<dbReference type="AlphaFoldDB" id="A0A813W0S5"/>
<evidence type="ECO:0000313" key="7">
    <source>
        <dbReference type="Proteomes" id="UP000663829"/>
    </source>
</evidence>
<gene>
    <name evidence="3" type="ORF">GPM918_LOCUS5753</name>
    <name evidence="4" type="ORF">OVA965_LOCUS28304</name>
    <name evidence="5" type="ORF">SRO942_LOCUS5751</name>
    <name evidence="6" type="ORF">TMI583_LOCUS29057</name>
</gene>
<feature type="compositionally biased region" description="Polar residues" evidence="1">
    <location>
        <begin position="169"/>
        <end position="184"/>
    </location>
</feature>
<dbReference type="EMBL" id="CAJOBC010000848">
    <property type="protein sequence ID" value="CAF3632240.1"/>
    <property type="molecule type" value="Genomic_DNA"/>
</dbReference>
<evidence type="ECO:0000256" key="1">
    <source>
        <dbReference type="SAM" id="MobiDB-lite"/>
    </source>
</evidence>
<dbReference type="EMBL" id="CAJOBA010040810">
    <property type="protein sequence ID" value="CAF4101249.1"/>
    <property type="molecule type" value="Genomic_DNA"/>
</dbReference>
<keyword evidence="2" id="KW-0472">Membrane</keyword>
<comment type="caution">
    <text evidence="3">The sequence shown here is derived from an EMBL/GenBank/DDBJ whole genome shotgun (WGS) entry which is preliminary data.</text>
</comment>
<evidence type="ECO:0000256" key="2">
    <source>
        <dbReference type="SAM" id="Phobius"/>
    </source>
</evidence>
<dbReference type="OrthoDB" id="10059050at2759"/>
<dbReference type="Proteomes" id="UP000677228">
    <property type="component" value="Unassembled WGS sequence"/>
</dbReference>
<evidence type="ECO:0000313" key="3">
    <source>
        <dbReference type="EMBL" id="CAF0844770.1"/>
    </source>
</evidence>
<dbReference type="EMBL" id="CAJNOK010019233">
    <property type="protein sequence ID" value="CAF1295998.1"/>
    <property type="molecule type" value="Genomic_DNA"/>
</dbReference>
<evidence type="ECO:0000313" key="5">
    <source>
        <dbReference type="EMBL" id="CAF3632240.1"/>
    </source>
</evidence>
<evidence type="ECO:0000313" key="4">
    <source>
        <dbReference type="EMBL" id="CAF1295998.1"/>
    </source>
</evidence>
<evidence type="ECO:0000313" key="6">
    <source>
        <dbReference type="EMBL" id="CAF4101249.1"/>
    </source>
</evidence>
<feature type="region of interest" description="Disordered" evidence="1">
    <location>
        <begin position="161"/>
        <end position="189"/>
    </location>
</feature>
<dbReference type="Proteomes" id="UP000682733">
    <property type="component" value="Unassembled WGS sequence"/>
</dbReference>
<keyword evidence="7" id="KW-1185">Reference proteome</keyword>
<name>A0A813W0S5_9BILA</name>
<dbReference type="Proteomes" id="UP000681722">
    <property type="component" value="Unassembled WGS sequence"/>
</dbReference>
<dbReference type="Proteomes" id="UP000663829">
    <property type="component" value="Unassembled WGS sequence"/>
</dbReference>
<proteinExistence type="predicted"/>
<dbReference type="EMBL" id="CAJNOQ010000849">
    <property type="protein sequence ID" value="CAF0844770.1"/>
    <property type="molecule type" value="Genomic_DNA"/>
</dbReference>
<keyword evidence="2" id="KW-1133">Transmembrane helix</keyword>